<dbReference type="EMBL" id="JAANER010000001">
    <property type="protein sequence ID" value="KAG9194952.1"/>
    <property type="molecule type" value="Genomic_DNA"/>
</dbReference>
<proteinExistence type="predicted"/>
<evidence type="ECO:0000313" key="2">
    <source>
        <dbReference type="Proteomes" id="UP001199106"/>
    </source>
</evidence>
<keyword evidence="2" id="KW-1185">Reference proteome</keyword>
<dbReference type="AlphaFoldDB" id="A0AAD4IHJ4"/>
<dbReference type="Proteomes" id="UP001199106">
    <property type="component" value="Unassembled WGS sequence"/>
</dbReference>
<gene>
    <name evidence="1" type="ORF">G6011_00072</name>
</gene>
<reference evidence="1" key="1">
    <citation type="submission" date="2021-07" db="EMBL/GenBank/DDBJ databases">
        <title>Genome Resource of American Ginseng Black Spot Pathogen Alternaria panax.</title>
        <authorList>
            <person name="Qiu C."/>
            <person name="Wang W."/>
            <person name="Liu Z."/>
        </authorList>
    </citation>
    <scope>NUCLEOTIDE SEQUENCE</scope>
    <source>
        <strain evidence="1">BNCC115425</strain>
    </source>
</reference>
<organism evidence="1 2">
    <name type="scientific">Alternaria panax</name>
    <dbReference type="NCBI Taxonomy" id="48097"/>
    <lineage>
        <taxon>Eukaryota</taxon>
        <taxon>Fungi</taxon>
        <taxon>Dikarya</taxon>
        <taxon>Ascomycota</taxon>
        <taxon>Pezizomycotina</taxon>
        <taxon>Dothideomycetes</taxon>
        <taxon>Pleosporomycetidae</taxon>
        <taxon>Pleosporales</taxon>
        <taxon>Pleosporineae</taxon>
        <taxon>Pleosporaceae</taxon>
        <taxon>Alternaria</taxon>
        <taxon>Alternaria sect. Panax</taxon>
    </lineage>
</organism>
<name>A0AAD4IHJ4_9PLEO</name>
<evidence type="ECO:0000313" key="1">
    <source>
        <dbReference type="EMBL" id="KAG9194952.1"/>
    </source>
</evidence>
<comment type="caution">
    <text evidence="1">The sequence shown here is derived from an EMBL/GenBank/DDBJ whole genome shotgun (WGS) entry which is preliminary data.</text>
</comment>
<accession>A0AAD4IHJ4</accession>
<sequence>MTTLVSSQRPSTYDAIISAIHGKDVAELTRILRANPDWPPNQRYLAYPHDLAASSGLAVFKSFVEHFPQTQDWDCNHAGNLVGISATLGDVALLRYCLEDLGHGADEGRWLSVPALDGVEHLEDTFIPGHKEEVVRLLKLHGATAKGTFKRAAKKEEKVGLFDRAMGLTKGEPSALLKKQGKRAVV</sequence>
<protein>
    <submittedName>
        <fullName evidence="1">Uncharacterized protein</fullName>
    </submittedName>
</protein>